<dbReference type="Proteomes" id="UP000051802">
    <property type="component" value="Unassembled WGS sequence"/>
</dbReference>
<dbReference type="AlphaFoldDB" id="A0A0R0AP21"/>
<dbReference type="PANTHER" id="PTHR32120:SF10">
    <property type="entry name" value="SMALL RIBOSOMAL SUBUNIT BIOGENESIS GTPASE RSGA"/>
    <property type="match status" value="1"/>
</dbReference>
<evidence type="ECO:0000256" key="11">
    <source>
        <dbReference type="SAM" id="MobiDB-lite"/>
    </source>
</evidence>
<evidence type="ECO:0000256" key="6">
    <source>
        <dbReference type="ARBA" id="ARBA00022801"/>
    </source>
</evidence>
<evidence type="ECO:0000256" key="9">
    <source>
        <dbReference type="ARBA" id="ARBA00023134"/>
    </source>
</evidence>
<dbReference type="Pfam" id="PF03193">
    <property type="entry name" value="RsgA_GTPase"/>
    <property type="match status" value="1"/>
</dbReference>
<feature type="domain" description="EngC GTPase" evidence="12">
    <location>
        <begin position="124"/>
        <end position="272"/>
    </location>
</feature>
<comment type="caution">
    <text evidence="14">The sequence shown here is derived from an EMBL/GenBank/DDBJ whole genome shotgun (WGS) entry which is preliminary data.</text>
</comment>
<evidence type="ECO:0000313" key="15">
    <source>
        <dbReference type="Proteomes" id="UP000051802"/>
    </source>
</evidence>
<evidence type="ECO:0000256" key="1">
    <source>
        <dbReference type="ARBA" id="ARBA00022490"/>
    </source>
</evidence>
<evidence type="ECO:0000259" key="12">
    <source>
        <dbReference type="PROSITE" id="PS50936"/>
    </source>
</evidence>
<keyword evidence="2 10" id="KW-0690">Ribosome biogenesis</keyword>
<dbReference type="GO" id="GO:0005525">
    <property type="term" value="F:GTP binding"/>
    <property type="evidence" value="ECO:0007669"/>
    <property type="project" value="UniProtKB-UniRule"/>
</dbReference>
<evidence type="ECO:0000256" key="5">
    <source>
        <dbReference type="ARBA" id="ARBA00022741"/>
    </source>
</evidence>
<dbReference type="InterPro" id="IPR030378">
    <property type="entry name" value="G_CP_dom"/>
</dbReference>
<comment type="cofactor">
    <cofactor evidence="10">
        <name>Zn(2+)</name>
        <dbReference type="ChEBI" id="CHEBI:29105"/>
    </cofactor>
    <text evidence="10">Binds 1 zinc ion per subunit.</text>
</comment>
<feature type="binding site" evidence="10">
    <location>
        <position position="310"/>
    </location>
    <ligand>
        <name>Zn(2+)</name>
        <dbReference type="ChEBI" id="CHEBI:29105"/>
    </ligand>
</feature>
<protein>
    <recommendedName>
        <fullName evidence="10">Small ribosomal subunit biogenesis GTPase RsgA</fullName>
        <ecNumber evidence="10">3.6.1.-</ecNumber>
    </recommendedName>
</protein>
<dbReference type="CDD" id="cd01854">
    <property type="entry name" value="YjeQ_EngC"/>
    <property type="match status" value="1"/>
</dbReference>
<feature type="binding site" evidence="10">
    <location>
        <position position="297"/>
    </location>
    <ligand>
        <name>Zn(2+)</name>
        <dbReference type="ChEBI" id="CHEBI:29105"/>
    </ligand>
</feature>
<comment type="subunit">
    <text evidence="10">Monomer. Associates with 30S ribosomal subunit, binds 16S rRNA.</text>
</comment>
<evidence type="ECO:0000256" key="4">
    <source>
        <dbReference type="ARBA" id="ARBA00022730"/>
    </source>
</evidence>
<evidence type="ECO:0000256" key="8">
    <source>
        <dbReference type="ARBA" id="ARBA00022884"/>
    </source>
</evidence>
<reference evidence="14 15" key="1">
    <citation type="submission" date="2015-10" db="EMBL/GenBank/DDBJ databases">
        <title>Genome sequencing and analysis of members of genus Stenotrophomonas.</title>
        <authorList>
            <person name="Patil P.P."/>
            <person name="Midha S."/>
            <person name="Patil P.B."/>
        </authorList>
    </citation>
    <scope>NUCLEOTIDE SEQUENCE [LARGE SCALE GENOMIC DNA]</scope>
    <source>
        <strain evidence="14 15">JCM 16536</strain>
    </source>
</reference>
<dbReference type="RefSeq" id="WP_057646862.1">
    <property type="nucleotide sequence ID" value="NZ_LLXU01000082.1"/>
</dbReference>
<dbReference type="STRING" id="676599.ARC20_11040"/>
<organism evidence="14 15">
    <name type="scientific">Stenotrophomonas panacihumi</name>
    <dbReference type="NCBI Taxonomy" id="676599"/>
    <lineage>
        <taxon>Bacteria</taxon>
        <taxon>Pseudomonadati</taxon>
        <taxon>Pseudomonadota</taxon>
        <taxon>Gammaproteobacteria</taxon>
        <taxon>Lysobacterales</taxon>
        <taxon>Lysobacteraceae</taxon>
        <taxon>Stenotrophomonas</taxon>
    </lineage>
</organism>
<dbReference type="OrthoDB" id="9809485at2"/>
<keyword evidence="7 10" id="KW-0862">Zinc</keyword>
<dbReference type="GO" id="GO:0046872">
    <property type="term" value="F:metal ion binding"/>
    <property type="evidence" value="ECO:0007669"/>
    <property type="project" value="UniProtKB-KW"/>
</dbReference>
<dbReference type="EC" id="3.6.1.-" evidence="10"/>
<evidence type="ECO:0000259" key="13">
    <source>
        <dbReference type="PROSITE" id="PS51721"/>
    </source>
</evidence>
<name>A0A0R0AP21_9GAMM</name>
<proteinExistence type="inferred from homology"/>
<evidence type="ECO:0000256" key="7">
    <source>
        <dbReference type="ARBA" id="ARBA00022833"/>
    </source>
</evidence>
<feature type="domain" description="CP-type G" evidence="13">
    <location>
        <begin position="118"/>
        <end position="274"/>
    </location>
</feature>
<dbReference type="InterPro" id="IPR010914">
    <property type="entry name" value="RsgA_GTPase_dom"/>
</dbReference>
<dbReference type="Gene3D" id="1.10.40.50">
    <property type="entry name" value="Probable gtpase engc, domain 3"/>
    <property type="match status" value="1"/>
</dbReference>
<feature type="region of interest" description="Disordered" evidence="11">
    <location>
        <begin position="347"/>
        <end position="378"/>
    </location>
</feature>
<keyword evidence="4 10" id="KW-0699">rRNA-binding</keyword>
<dbReference type="PROSITE" id="PS51721">
    <property type="entry name" value="G_CP"/>
    <property type="match status" value="1"/>
</dbReference>
<evidence type="ECO:0000256" key="10">
    <source>
        <dbReference type="HAMAP-Rule" id="MF_01820"/>
    </source>
</evidence>
<keyword evidence="8 10" id="KW-0694">RNA-binding</keyword>
<evidence type="ECO:0000256" key="2">
    <source>
        <dbReference type="ARBA" id="ARBA00022517"/>
    </source>
</evidence>
<accession>A0A0R0AP21</accession>
<dbReference type="GO" id="GO:0019843">
    <property type="term" value="F:rRNA binding"/>
    <property type="evidence" value="ECO:0007669"/>
    <property type="project" value="UniProtKB-KW"/>
</dbReference>
<dbReference type="Gene3D" id="3.40.50.300">
    <property type="entry name" value="P-loop containing nucleotide triphosphate hydrolases"/>
    <property type="match status" value="1"/>
</dbReference>
<evidence type="ECO:0000256" key="3">
    <source>
        <dbReference type="ARBA" id="ARBA00022723"/>
    </source>
</evidence>
<comment type="function">
    <text evidence="10">One of several proteins that assist in the late maturation steps of the functional core of the 30S ribosomal subunit. Helps release RbfA from mature subunits. May play a role in the assembly of ribosomal proteins into the subunit. Circularly permuted GTPase that catalyzes slow GTP hydrolysis, GTPase activity is stimulated by the 30S ribosomal subunit.</text>
</comment>
<dbReference type="InterPro" id="IPR004881">
    <property type="entry name" value="Ribosome_biogen_GTPase_RsgA"/>
</dbReference>
<keyword evidence="15" id="KW-1185">Reference proteome</keyword>
<dbReference type="GO" id="GO:0005737">
    <property type="term" value="C:cytoplasm"/>
    <property type="evidence" value="ECO:0007669"/>
    <property type="project" value="UniProtKB-SubCell"/>
</dbReference>
<comment type="subcellular location">
    <subcellularLocation>
        <location evidence="10">Cytoplasm</location>
    </subcellularLocation>
</comment>
<gene>
    <name evidence="10" type="primary">rsgA</name>
    <name evidence="14" type="ORF">ARC20_11040</name>
</gene>
<dbReference type="NCBIfam" id="TIGR00157">
    <property type="entry name" value="ribosome small subunit-dependent GTPase A"/>
    <property type="match status" value="1"/>
</dbReference>
<dbReference type="HAMAP" id="MF_01820">
    <property type="entry name" value="GTPase_RsgA"/>
    <property type="match status" value="1"/>
</dbReference>
<feature type="binding site" evidence="10">
    <location>
        <begin position="216"/>
        <end position="224"/>
    </location>
    <ligand>
        <name>GTP</name>
        <dbReference type="ChEBI" id="CHEBI:37565"/>
    </ligand>
</feature>
<dbReference type="GO" id="GO:0003924">
    <property type="term" value="F:GTPase activity"/>
    <property type="evidence" value="ECO:0007669"/>
    <property type="project" value="UniProtKB-UniRule"/>
</dbReference>
<dbReference type="InterPro" id="IPR027417">
    <property type="entry name" value="P-loop_NTPase"/>
</dbReference>
<keyword evidence="9 10" id="KW-0342">GTP-binding</keyword>
<sequence>MTDASPDFDALRVIGWPWPGPPAEPAWQALLAAHPAARPARVIEQHRSGYVVADAPEAAIKAESPPEWQRPPGFKKGHAPAHERAAVGDWVLLEGKRIVALLPRRTAIKRGAAGEHYQQQVIAANIDAVFIVCGLDADFNPRRIERYRLLVGSGGAEPVVVLTKADTGTDVPGAVAALVELAAQHVAVRAVNARDPQSVSSLAPWLGPGRTVVLVGSSGAGKSTLTNTLLGEERMRTGAVRDSDSRGRHTTTFRSLMTLPSGACVIDTPGMRELKPTGEEDLADGGFADIEALAAQCRFRDCSHGAEPGCAVRAAIERGELDPARLANYLKLRDEVAGAADKLATRLAQKAEARAPGKGPGKGPGKPANKRPDGKARR</sequence>
<keyword evidence="6 10" id="KW-0378">Hydrolase</keyword>
<dbReference type="PROSITE" id="PS50936">
    <property type="entry name" value="ENGC_GTPASE"/>
    <property type="match status" value="1"/>
</dbReference>
<keyword evidence="1 10" id="KW-0963">Cytoplasm</keyword>
<feature type="binding site" evidence="10">
    <location>
        <position position="302"/>
    </location>
    <ligand>
        <name>Zn(2+)</name>
        <dbReference type="ChEBI" id="CHEBI:29105"/>
    </ligand>
</feature>
<keyword evidence="3 10" id="KW-0479">Metal-binding</keyword>
<comment type="similarity">
    <text evidence="10">Belongs to the TRAFAC class YlqF/YawG GTPase family. RsgA subfamily.</text>
</comment>
<evidence type="ECO:0000313" key="14">
    <source>
        <dbReference type="EMBL" id="KRG42312.1"/>
    </source>
</evidence>
<dbReference type="GO" id="GO:0042274">
    <property type="term" value="P:ribosomal small subunit biogenesis"/>
    <property type="evidence" value="ECO:0007669"/>
    <property type="project" value="UniProtKB-UniRule"/>
</dbReference>
<dbReference type="SUPFAM" id="SSF52540">
    <property type="entry name" value="P-loop containing nucleoside triphosphate hydrolases"/>
    <property type="match status" value="1"/>
</dbReference>
<keyword evidence="5 10" id="KW-0547">Nucleotide-binding</keyword>
<feature type="binding site" evidence="10">
    <location>
        <begin position="163"/>
        <end position="166"/>
    </location>
    <ligand>
        <name>GTP</name>
        <dbReference type="ChEBI" id="CHEBI:37565"/>
    </ligand>
</feature>
<dbReference type="PANTHER" id="PTHR32120">
    <property type="entry name" value="SMALL RIBOSOMAL SUBUNIT BIOGENESIS GTPASE RSGA"/>
    <property type="match status" value="1"/>
</dbReference>
<feature type="binding site" evidence="10">
    <location>
        <position position="304"/>
    </location>
    <ligand>
        <name>Zn(2+)</name>
        <dbReference type="ChEBI" id="CHEBI:29105"/>
    </ligand>
</feature>
<dbReference type="EMBL" id="LLXU01000082">
    <property type="protein sequence ID" value="KRG42312.1"/>
    <property type="molecule type" value="Genomic_DNA"/>
</dbReference>